<keyword evidence="1" id="KW-0472">Membrane</keyword>
<organism evidence="2 3">
    <name type="scientific">Diversispora eburnea</name>
    <dbReference type="NCBI Taxonomy" id="1213867"/>
    <lineage>
        <taxon>Eukaryota</taxon>
        <taxon>Fungi</taxon>
        <taxon>Fungi incertae sedis</taxon>
        <taxon>Mucoromycota</taxon>
        <taxon>Glomeromycotina</taxon>
        <taxon>Glomeromycetes</taxon>
        <taxon>Diversisporales</taxon>
        <taxon>Diversisporaceae</taxon>
        <taxon>Diversispora</taxon>
    </lineage>
</organism>
<evidence type="ECO:0000313" key="2">
    <source>
        <dbReference type="EMBL" id="CAG8498705.1"/>
    </source>
</evidence>
<evidence type="ECO:0000313" key="3">
    <source>
        <dbReference type="Proteomes" id="UP000789706"/>
    </source>
</evidence>
<keyword evidence="3" id="KW-1185">Reference proteome</keyword>
<keyword evidence="1" id="KW-0812">Transmembrane</keyword>
<proteinExistence type="predicted"/>
<reference evidence="2" key="1">
    <citation type="submission" date="2021-06" db="EMBL/GenBank/DDBJ databases">
        <authorList>
            <person name="Kallberg Y."/>
            <person name="Tangrot J."/>
            <person name="Rosling A."/>
        </authorList>
    </citation>
    <scope>NUCLEOTIDE SEQUENCE</scope>
    <source>
        <strain evidence="2">AZ414A</strain>
    </source>
</reference>
<sequence length="126" mass="14346">MSLVLVLVLIWIYCYLGYSYSFLGQALGLLLFYVPNILQALLIVLKWPIKFYFVKACVFILVLSLTSNVSYFNVKDVPDDFLAASTTTVQWGNQNKMKAATQETIILNVISDFQKKYIDDVEETVA</sequence>
<dbReference type="AlphaFoldDB" id="A0A9N9EYK3"/>
<feature type="transmembrane region" description="Helical" evidence="1">
    <location>
        <begin position="52"/>
        <end position="72"/>
    </location>
</feature>
<evidence type="ECO:0000256" key="1">
    <source>
        <dbReference type="SAM" id="Phobius"/>
    </source>
</evidence>
<keyword evidence="1" id="KW-1133">Transmembrane helix</keyword>
<name>A0A9N9EYK3_9GLOM</name>
<accession>A0A9N9EYK3</accession>
<gene>
    <name evidence="2" type="ORF">DEBURN_LOCUS4560</name>
</gene>
<dbReference type="EMBL" id="CAJVPK010000354">
    <property type="protein sequence ID" value="CAG8498705.1"/>
    <property type="molecule type" value="Genomic_DNA"/>
</dbReference>
<dbReference type="OrthoDB" id="2441804at2759"/>
<protein>
    <submittedName>
        <fullName evidence="2">1299_t:CDS:1</fullName>
    </submittedName>
</protein>
<feature type="transmembrane region" description="Helical" evidence="1">
    <location>
        <begin position="29"/>
        <end position="45"/>
    </location>
</feature>
<dbReference type="Proteomes" id="UP000789706">
    <property type="component" value="Unassembled WGS sequence"/>
</dbReference>
<comment type="caution">
    <text evidence="2">The sequence shown here is derived from an EMBL/GenBank/DDBJ whole genome shotgun (WGS) entry which is preliminary data.</text>
</comment>